<gene>
    <name evidence="23" type="ORF">GPM918_LOCUS4266</name>
    <name evidence="22" type="ORF">OVA965_LOCUS1034</name>
    <name evidence="25" type="ORF">SRO942_LOCUS4267</name>
    <name evidence="24" type="ORF">TMI583_LOCUS1035</name>
</gene>
<evidence type="ECO:0000256" key="6">
    <source>
        <dbReference type="ARBA" id="ARBA00022692"/>
    </source>
</evidence>
<feature type="binding site" description="covalent" evidence="20">
    <location>
        <position position="106"/>
    </location>
    <ligand>
        <name>heme c</name>
        <dbReference type="ChEBI" id="CHEBI:61717"/>
    </ligand>
</feature>
<dbReference type="PANTHER" id="PTHR10266:SF3">
    <property type="entry name" value="CYTOCHROME C1, HEME PROTEIN, MITOCHONDRIAL"/>
    <property type="match status" value="1"/>
</dbReference>
<organism evidence="23 26">
    <name type="scientific">Didymodactylos carnosus</name>
    <dbReference type="NCBI Taxonomy" id="1234261"/>
    <lineage>
        <taxon>Eukaryota</taxon>
        <taxon>Metazoa</taxon>
        <taxon>Spiralia</taxon>
        <taxon>Gnathifera</taxon>
        <taxon>Rotifera</taxon>
        <taxon>Eurotatoria</taxon>
        <taxon>Bdelloidea</taxon>
        <taxon>Philodinida</taxon>
        <taxon>Philodinidae</taxon>
        <taxon>Didymodactylos</taxon>
    </lineage>
</organism>
<evidence type="ECO:0000256" key="19">
    <source>
        <dbReference type="ARBA" id="ARBA00079825"/>
    </source>
</evidence>
<keyword evidence="3" id="KW-0813">Transport</keyword>
<keyword evidence="10" id="KW-1133">Transmembrane helix</keyword>
<evidence type="ECO:0000259" key="21">
    <source>
        <dbReference type="PROSITE" id="PS51007"/>
    </source>
</evidence>
<dbReference type="InterPro" id="IPR036909">
    <property type="entry name" value="Cyt_c-like_dom_sf"/>
</dbReference>
<dbReference type="PANTHER" id="PTHR10266">
    <property type="entry name" value="CYTOCHROME C1"/>
    <property type="match status" value="1"/>
</dbReference>
<comment type="subunit">
    <text evidence="18">Component of the ubiquinol-cytochrome c oxidoreductase (cytochrome b-c1 complex, complex III, CIII), a multisubunit enzyme composed of 11 subunits. The complex is composed of 3 respiratory subunits cytochrome b, cytochrome c1 and Rieske protein UQCRFS1, 2 core protein subunits UQCRC1/QCR1 and UQCRC2/QCR2, and 6 low-molecular weight protein subunits UQCRH/QCR6, UQCRB/QCR7, UQCRQ/QCR8, UQCR10/QCR9, UQCR11/QCR10 and subunit 9, the cleavage product of Rieske protein UQCRFS1. The complex exists as an obligatory dimer and forms supercomplexes (SCs) in the inner mitochondrial membrane with NADH-ubiquinone oxidoreductase (complex I, CI) and cytochrome c oxidase (complex IV, CIV), resulting in different assemblies (supercomplex SCI(1)III(2)IV(1) and megacomplex MCI(2)III(2)IV(2)). Interacts with FLVCR2; this interaction occurs in the absence of heme and is disrupted upon heme binding.</text>
</comment>
<evidence type="ECO:0000313" key="24">
    <source>
        <dbReference type="EMBL" id="CAF3510724.1"/>
    </source>
</evidence>
<dbReference type="EMBL" id="CAJOBA010000171">
    <property type="protein sequence ID" value="CAF3510724.1"/>
    <property type="molecule type" value="Genomic_DNA"/>
</dbReference>
<evidence type="ECO:0000313" key="25">
    <source>
        <dbReference type="EMBL" id="CAF3601597.1"/>
    </source>
</evidence>
<evidence type="ECO:0000256" key="14">
    <source>
        <dbReference type="ARBA" id="ARBA00040084"/>
    </source>
</evidence>
<dbReference type="GO" id="GO:0020037">
    <property type="term" value="F:heme binding"/>
    <property type="evidence" value="ECO:0007669"/>
    <property type="project" value="InterPro"/>
</dbReference>
<dbReference type="InterPro" id="IPR002326">
    <property type="entry name" value="Cyt_c1"/>
</dbReference>
<keyword evidence="26" id="KW-1185">Reference proteome</keyword>
<evidence type="ECO:0000256" key="16">
    <source>
        <dbReference type="ARBA" id="ARBA00041724"/>
    </source>
</evidence>
<dbReference type="EMBL" id="CAJOBC010000568">
    <property type="protein sequence ID" value="CAF3601597.1"/>
    <property type="molecule type" value="Genomic_DNA"/>
</dbReference>
<comment type="subcellular location">
    <subcellularLocation>
        <location evidence="1">Mitochondrion inner membrane</location>
    </subcellularLocation>
</comment>
<dbReference type="Proteomes" id="UP000681722">
    <property type="component" value="Unassembled WGS sequence"/>
</dbReference>
<protein>
    <recommendedName>
        <fullName evidence="14">Cytochrome c1, heme protein, mitochondrial</fullName>
    </recommendedName>
    <alternativeName>
        <fullName evidence="17">Complex III subunit 4</fullName>
    </alternativeName>
    <alternativeName>
        <fullName evidence="16">Complex III subunit IV</fullName>
    </alternativeName>
    <alternativeName>
        <fullName evidence="15">Cytochrome b-c1 complex subunit 4</fullName>
    </alternativeName>
    <alternativeName>
        <fullName evidence="19">Ubiquinol-cytochrome-c reductase complex cytochrome c1 subunit</fullName>
    </alternativeName>
</protein>
<name>A0A813TLJ6_9BILA</name>
<comment type="cofactor">
    <cofactor evidence="20">
        <name>heme c</name>
        <dbReference type="ChEBI" id="CHEBI:61717"/>
    </cofactor>
    <text evidence="20">Binds 1 heme c group covalently per subunit.</text>
</comment>
<dbReference type="PRINTS" id="PR00603">
    <property type="entry name" value="CYTOCHROMEC1"/>
</dbReference>
<keyword evidence="12" id="KW-0496">Mitochondrion</keyword>
<comment type="caution">
    <text evidence="23">The sequence shown here is derived from an EMBL/GenBank/DDBJ whole genome shotgun (WGS) entry which is preliminary data.</text>
</comment>
<evidence type="ECO:0000256" key="10">
    <source>
        <dbReference type="ARBA" id="ARBA00022989"/>
    </source>
</evidence>
<dbReference type="SUPFAM" id="SSF81496">
    <property type="entry name" value="Cytochrome c1 subunit of cytochrome bc1 complex (Ubiquinol-cytochrome c reductase), transmembrane anchor"/>
    <property type="match status" value="1"/>
</dbReference>
<keyword evidence="13" id="KW-0472">Membrane</keyword>
<evidence type="ECO:0000256" key="20">
    <source>
        <dbReference type="PIRSR" id="PIRSR602326-1"/>
    </source>
</evidence>
<proteinExistence type="inferred from homology"/>
<dbReference type="EMBL" id="CAJNOK010000171">
    <property type="protein sequence ID" value="CAF0734349.1"/>
    <property type="molecule type" value="Genomic_DNA"/>
</dbReference>
<keyword evidence="9" id="KW-0249">Electron transport</keyword>
<dbReference type="InterPro" id="IPR009056">
    <property type="entry name" value="Cyt_c-like_dom"/>
</dbReference>
<comment type="similarity">
    <text evidence="2">Belongs to the cytochrome c family.</text>
</comment>
<feature type="binding site" description="covalent" evidence="20">
    <location>
        <position position="103"/>
    </location>
    <ligand>
        <name>heme c</name>
        <dbReference type="ChEBI" id="CHEBI:61717"/>
    </ligand>
</feature>
<evidence type="ECO:0000256" key="15">
    <source>
        <dbReference type="ARBA" id="ARBA00041262"/>
    </source>
</evidence>
<keyword evidence="8" id="KW-0999">Mitochondrion inner membrane</keyword>
<feature type="binding site" description="covalent" evidence="20">
    <location>
        <position position="226"/>
    </location>
    <ligand>
        <name>heme c</name>
        <dbReference type="ChEBI" id="CHEBI:61717"/>
    </ligand>
</feature>
<dbReference type="GO" id="GO:0006122">
    <property type="term" value="P:mitochondrial electron transport, ubiquinol to cytochrome c"/>
    <property type="evidence" value="ECO:0007669"/>
    <property type="project" value="TreeGrafter"/>
</dbReference>
<evidence type="ECO:0000256" key="17">
    <source>
        <dbReference type="ARBA" id="ARBA00041779"/>
    </source>
</evidence>
<dbReference type="SUPFAM" id="SSF46626">
    <property type="entry name" value="Cytochrome c"/>
    <property type="match status" value="1"/>
</dbReference>
<feature type="domain" description="Cytochrome c" evidence="21">
    <location>
        <begin position="90"/>
        <end position="197"/>
    </location>
</feature>
<keyword evidence="4 20" id="KW-0349">Heme</keyword>
<dbReference type="Gene3D" id="1.20.5.100">
    <property type="entry name" value="Cytochrome c1, transmembrane anchor, C-terminal"/>
    <property type="match status" value="1"/>
</dbReference>
<keyword evidence="11 20" id="KW-0408">Iron</keyword>
<evidence type="ECO:0000256" key="11">
    <source>
        <dbReference type="ARBA" id="ARBA00023004"/>
    </source>
</evidence>
<evidence type="ECO:0000256" key="8">
    <source>
        <dbReference type="ARBA" id="ARBA00022792"/>
    </source>
</evidence>
<dbReference type="OrthoDB" id="5925at2759"/>
<evidence type="ECO:0000256" key="2">
    <source>
        <dbReference type="ARBA" id="ARBA00006488"/>
    </source>
</evidence>
<evidence type="ECO:0000256" key="7">
    <source>
        <dbReference type="ARBA" id="ARBA00022723"/>
    </source>
</evidence>
<dbReference type="Proteomes" id="UP000663829">
    <property type="component" value="Unassembled WGS sequence"/>
</dbReference>
<keyword evidence="6" id="KW-0812">Transmembrane</keyword>
<dbReference type="GO" id="GO:0046872">
    <property type="term" value="F:metal ion binding"/>
    <property type="evidence" value="ECO:0007669"/>
    <property type="project" value="UniProtKB-KW"/>
</dbReference>
<dbReference type="GO" id="GO:0009055">
    <property type="term" value="F:electron transfer activity"/>
    <property type="evidence" value="ECO:0007669"/>
    <property type="project" value="InterPro"/>
</dbReference>
<sequence>MSSPSLLLCRTQRLPLFIIIRSNSTTVTSSTQSTTKWKRLAYQIGGGLLAVGTLGYCWARSQALLASSDKAHPAQVPWTFDGPFSSLDHAAIRRGFEVYKQVCAACHSMKFLQYRHLVGVCHTEDDAKKEAADNLIEDGPNDEGLMFTRPGKLTDHVPPPYKNDKAAKAANNGALPPDLSLISLGRPDGSNYIFSLLTGYQDPPAGLKGEENLHYNPYFGGGWIAMAKQLYDDQIEYTDGTKATETQLAADVVSFLKWSAEREHDDRKKMAVKGILIFAPLCVLMYHWKRVKWAAIKSRKIAFYKPPSNSIQIFIKAHNRTTPMVARSLTDYYLNPYNGHESF</sequence>
<evidence type="ECO:0000256" key="1">
    <source>
        <dbReference type="ARBA" id="ARBA00004273"/>
    </source>
</evidence>
<evidence type="ECO:0000313" key="22">
    <source>
        <dbReference type="EMBL" id="CAF0734349.1"/>
    </source>
</evidence>
<dbReference type="FunFam" id="1.20.5.100:FF:000003">
    <property type="entry name" value="Cytochrome c1, heme protein, mitochondrial"/>
    <property type="match status" value="1"/>
</dbReference>
<dbReference type="InterPro" id="IPR021157">
    <property type="entry name" value="Cyt_c1_TM_anchor_C"/>
</dbReference>
<dbReference type="Pfam" id="PF02167">
    <property type="entry name" value="Cytochrom_C1"/>
    <property type="match status" value="1"/>
</dbReference>
<keyword evidence="7 20" id="KW-0479">Metal-binding</keyword>
<evidence type="ECO:0000256" key="4">
    <source>
        <dbReference type="ARBA" id="ARBA00022617"/>
    </source>
</evidence>
<dbReference type="FunFam" id="1.10.760.10:FF:000002">
    <property type="entry name" value="Cytochrome c1, heme protein"/>
    <property type="match status" value="1"/>
</dbReference>
<dbReference type="EMBL" id="CAJNOQ010000568">
    <property type="protein sequence ID" value="CAF0815540.1"/>
    <property type="molecule type" value="Genomic_DNA"/>
</dbReference>
<evidence type="ECO:0000256" key="3">
    <source>
        <dbReference type="ARBA" id="ARBA00022448"/>
    </source>
</evidence>
<evidence type="ECO:0000256" key="18">
    <source>
        <dbReference type="ARBA" id="ARBA00062753"/>
    </source>
</evidence>
<feature type="binding site" description="covalent" evidence="20">
    <location>
        <position position="107"/>
    </location>
    <ligand>
        <name>heme c</name>
        <dbReference type="ChEBI" id="CHEBI:61717"/>
    </ligand>
</feature>
<keyword evidence="5" id="KW-0679">Respiratory chain</keyword>
<dbReference type="Gene3D" id="1.10.760.10">
    <property type="entry name" value="Cytochrome c-like domain"/>
    <property type="match status" value="1"/>
</dbReference>
<evidence type="ECO:0000256" key="12">
    <source>
        <dbReference type="ARBA" id="ARBA00023128"/>
    </source>
</evidence>
<evidence type="ECO:0000313" key="23">
    <source>
        <dbReference type="EMBL" id="CAF0815540.1"/>
    </source>
</evidence>
<dbReference type="AlphaFoldDB" id="A0A813TLJ6"/>
<evidence type="ECO:0000313" key="26">
    <source>
        <dbReference type="Proteomes" id="UP000663829"/>
    </source>
</evidence>
<accession>A0A813TLJ6</accession>
<evidence type="ECO:0000256" key="5">
    <source>
        <dbReference type="ARBA" id="ARBA00022660"/>
    </source>
</evidence>
<evidence type="ECO:0000256" key="9">
    <source>
        <dbReference type="ARBA" id="ARBA00022982"/>
    </source>
</evidence>
<dbReference type="PROSITE" id="PS51007">
    <property type="entry name" value="CYTC"/>
    <property type="match status" value="1"/>
</dbReference>
<dbReference type="Proteomes" id="UP000682733">
    <property type="component" value="Unassembled WGS sequence"/>
</dbReference>
<dbReference type="Proteomes" id="UP000677228">
    <property type="component" value="Unassembled WGS sequence"/>
</dbReference>
<reference evidence="23" key="1">
    <citation type="submission" date="2021-02" db="EMBL/GenBank/DDBJ databases">
        <authorList>
            <person name="Nowell W R."/>
        </authorList>
    </citation>
    <scope>NUCLEOTIDE SEQUENCE</scope>
</reference>
<dbReference type="GO" id="GO:0005743">
    <property type="term" value="C:mitochondrial inner membrane"/>
    <property type="evidence" value="ECO:0007669"/>
    <property type="project" value="UniProtKB-SubCell"/>
</dbReference>
<evidence type="ECO:0000256" key="13">
    <source>
        <dbReference type="ARBA" id="ARBA00023136"/>
    </source>
</evidence>